<feature type="region of interest" description="Disordered" evidence="1">
    <location>
        <begin position="281"/>
        <end position="314"/>
    </location>
</feature>
<evidence type="ECO:0000256" key="2">
    <source>
        <dbReference type="SAM" id="Phobius"/>
    </source>
</evidence>
<dbReference type="Proteomes" id="UP001341281">
    <property type="component" value="Chromosome 05"/>
</dbReference>
<dbReference type="PANTHER" id="PTHR47523:SF1">
    <property type="entry name" value="F21O3.11 PROTEIN"/>
    <property type="match status" value="1"/>
</dbReference>
<dbReference type="SUPFAM" id="SSF52540">
    <property type="entry name" value="P-loop containing nucleoside triphosphate hydrolases"/>
    <property type="match status" value="1"/>
</dbReference>
<accession>A0AAQ3TNZ5</accession>
<feature type="domain" description="Fungal lipase-type" evidence="3">
    <location>
        <begin position="312"/>
        <end position="419"/>
    </location>
</feature>
<reference evidence="4 5" key="1">
    <citation type="submission" date="2024-02" db="EMBL/GenBank/DDBJ databases">
        <title>High-quality chromosome-scale genome assembly of Pensacola bahiagrass (Paspalum notatum Flugge var. saurae).</title>
        <authorList>
            <person name="Vega J.M."/>
            <person name="Podio M."/>
            <person name="Orjuela J."/>
            <person name="Siena L.A."/>
            <person name="Pessino S.C."/>
            <person name="Combes M.C."/>
            <person name="Mariac C."/>
            <person name="Albertini E."/>
            <person name="Pupilli F."/>
            <person name="Ortiz J.P.A."/>
            <person name="Leblanc O."/>
        </authorList>
    </citation>
    <scope>NUCLEOTIDE SEQUENCE [LARGE SCALE GENOMIC DNA]</scope>
    <source>
        <strain evidence="4">R1</strain>
        <tissue evidence="4">Leaf</tissue>
    </source>
</reference>
<dbReference type="Pfam" id="PF01764">
    <property type="entry name" value="Lipase_3"/>
    <property type="match status" value="1"/>
</dbReference>
<feature type="transmembrane region" description="Helical" evidence="2">
    <location>
        <begin position="1091"/>
        <end position="1118"/>
    </location>
</feature>
<dbReference type="InterPro" id="IPR027417">
    <property type="entry name" value="P-loop_NTPase"/>
</dbReference>
<organism evidence="4 5">
    <name type="scientific">Paspalum notatum var. saurae</name>
    <dbReference type="NCBI Taxonomy" id="547442"/>
    <lineage>
        <taxon>Eukaryota</taxon>
        <taxon>Viridiplantae</taxon>
        <taxon>Streptophyta</taxon>
        <taxon>Embryophyta</taxon>
        <taxon>Tracheophyta</taxon>
        <taxon>Spermatophyta</taxon>
        <taxon>Magnoliopsida</taxon>
        <taxon>Liliopsida</taxon>
        <taxon>Poales</taxon>
        <taxon>Poaceae</taxon>
        <taxon>PACMAD clade</taxon>
        <taxon>Panicoideae</taxon>
        <taxon>Andropogonodae</taxon>
        <taxon>Paspaleae</taxon>
        <taxon>Paspalinae</taxon>
        <taxon>Paspalum</taxon>
    </lineage>
</organism>
<feature type="compositionally biased region" description="Basic residues" evidence="1">
    <location>
        <begin position="304"/>
        <end position="314"/>
    </location>
</feature>
<gene>
    <name evidence="4" type="ORF">U9M48_023440</name>
</gene>
<evidence type="ECO:0000256" key="1">
    <source>
        <dbReference type="SAM" id="MobiDB-lite"/>
    </source>
</evidence>
<keyword evidence="2" id="KW-0812">Transmembrane</keyword>
<dbReference type="AlphaFoldDB" id="A0AAQ3TNZ5"/>
<dbReference type="EMBL" id="CP144749">
    <property type="protein sequence ID" value="WVZ75384.1"/>
    <property type="molecule type" value="Genomic_DNA"/>
</dbReference>
<evidence type="ECO:0000313" key="5">
    <source>
        <dbReference type="Proteomes" id="UP001341281"/>
    </source>
</evidence>
<evidence type="ECO:0000259" key="3">
    <source>
        <dbReference type="Pfam" id="PF01764"/>
    </source>
</evidence>
<dbReference type="InterPro" id="IPR002921">
    <property type="entry name" value="Fungal_lipase-type"/>
</dbReference>
<proteinExistence type="predicted"/>
<keyword evidence="2" id="KW-1133">Transmembrane helix</keyword>
<sequence length="1121" mass="124596">MLSIQWLHRYFYTIDSLLDFDLRIQRISTSSPLSNQRKNKFREPLRDACSNQSGGLDLLGPQIIPRERAYTPLNPTRSPFFRLSVASPLAATDRPPTTSPPPMAAPLAGRVESWIRDQVARLQPWAAALPQAPQWPWPPPRPAWPWPGDRKRQRDRMFREEFERRRRQLRELCRAVRVDTVAELQELLCAMVLAECVYKRPVSEMMRYINKFKSDFGGNIVSLERVQPSLDHVPHRYLLAEAGDTLFATFIGTKQYKDIIADVNILQGTIFHEDTAQHLAPDVDSEQDDDQKGQENLGKSYRGTSKKLRKSKPAAHRGFMARAKGIPALDLYNLAQKRNRKLVLCGHSLGGAVAALATLAILRVIASSPSKEDKRFHVKCITFSQPPVGNAALRDYVHKRGWQNYFKSYCIPEDLVPRILSPAYFHHYNAQTAEVSSINKADVKYEDNMKANAEKSQGTNREQLVLGVGPVQKSLWRLSKLVPLEGVRKSLSVIQKNTNVFGKAPSQFDSYLQSKVDDSEEEPQSLEIQEGSQGIALTPLSDKDGGDTEDSNRTAKINASEVGGSKRWSRVPSLPSYVPFGELYLLGDSSVNTLSDSEYSKMTSVQSVISELRERLQSHSMKSYRARFQKIYDSCMFANAPIFTGIEQLPQFSHLHELIGLTATDSVELGHIVEPPVIRTAISILPLGWNGFPGGKNADPLKVDIIGHGLQMCTLFQAQINGNWYSTVIETLPSDNSYSLNEQLQPTLQKMRILVGHPLKQPPNYTSEDFMVPVTTGADSTPEFGFESLFEDKDCCKGLSGFLLYGKSDFVTVCKEVYVRTRRVRLIGLEGAGKTSLLKAMLGQVKERNSTVLECIHVDLHGKGISSGLCYIDSTTLNLQELPLEVRRFKDELLSGVHDLSRKTDLVIAVHNLAQRIPHYQYSNTSQPRPALSLLLDEAKALSIPWILAITNKFSVSAHEQNTLISSAIEAYQASPEMTKVVNSSPFLMPSARNSMQPIGSAAGSLGNKDPANRSAYLPVNFSLSPFQRKDVVMHVEGVTALRQLVHQVVLNNEESAFEELAHERLSLELAREKAASLQAKQKPPKRDGSVTAAAVGASLGAGLGIVMAVIMGAASALRKP</sequence>
<dbReference type="PANTHER" id="PTHR47523">
    <property type="entry name" value="F21O3.11 PROTEIN"/>
    <property type="match status" value="1"/>
</dbReference>
<dbReference type="SUPFAM" id="SSF53474">
    <property type="entry name" value="alpha/beta-Hydrolases"/>
    <property type="match status" value="1"/>
</dbReference>
<dbReference type="CDD" id="cd00882">
    <property type="entry name" value="Ras_like_GTPase"/>
    <property type="match status" value="1"/>
</dbReference>
<dbReference type="InterPro" id="IPR029058">
    <property type="entry name" value="AB_hydrolase_fold"/>
</dbReference>
<name>A0AAQ3TNZ5_PASNO</name>
<keyword evidence="2" id="KW-0472">Membrane</keyword>
<keyword evidence="5" id="KW-1185">Reference proteome</keyword>
<dbReference type="GO" id="GO:0006629">
    <property type="term" value="P:lipid metabolic process"/>
    <property type="evidence" value="ECO:0007669"/>
    <property type="project" value="InterPro"/>
</dbReference>
<feature type="compositionally biased region" description="Basic and acidic residues" evidence="1">
    <location>
        <begin position="541"/>
        <end position="552"/>
    </location>
</feature>
<dbReference type="Gene3D" id="3.40.50.1820">
    <property type="entry name" value="alpha/beta hydrolase"/>
    <property type="match status" value="1"/>
</dbReference>
<evidence type="ECO:0000313" key="4">
    <source>
        <dbReference type="EMBL" id="WVZ75384.1"/>
    </source>
</evidence>
<feature type="region of interest" description="Disordered" evidence="1">
    <location>
        <begin position="515"/>
        <end position="552"/>
    </location>
</feature>
<protein>
    <recommendedName>
        <fullName evidence="3">Fungal lipase-type domain-containing protein</fullName>
    </recommendedName>
</protein>